<evidence type="ECO:0000313" key="2">
    <source>
        <dbReference type="EMBL" id="AHB23477.1"/>
    </source>
</evidence>
<dbReference type="PANTHER" id="PTHR11614">
    <property type="entry name" value="PHOSPHOLIPASE-RELATED"/>
    <property type="match status" value="1"/>
</dbReference>
<evidence type="ECO:0000313" key="3">
    <source>
        <dbReference type="Proteomes" id="UP000103384"/>
    </source>
</evidence>
<proteinExistence type="predicted"/>
<name>V5R1B8_VACCV</name>
<sequence>MTLVQHVVTIKSTYWVIPWELASYDNPNLFTAMILMSPLVNADAVSRLNLLAAKLMGTITPNAPVGKLCPESVSRDMDEVYKYQYDPLVNHEKIKAGFASQVLKATNKVRKIISKINTPPTLILQGTNNKISDVLGAYYFMQHANCNREIKIYEGAKHHLHKETDEVKKSVMKEIETWIFNRVK</sequence>
<dbReference type="SUPFAM" id="SSF53474">
    <property type="entry name" value="alpha/beta-Hydrolases"/>
    <property type="match status" value="1"/>
</dbReference>
<accession>V5R1B8</accession>
<feature type="domain" description="Serine aminopeptidase S33" evidence="1">
    <location>
        <begin position="24"/>
        <end position="165"/>
    </location>
</feature>
<dbReference type="InterPro" id="IPR029058">
    <property type="entry name" value="AB_hydrolase_fold"/>
</dbReference>
<reference evidence="2 3" key="1">
    <citation type="journal article" date="2014" name="Genome Announc.">
        <title>Genome Sequence of WAU86/88-1, a New Variant of Vaccinia Virus Lister Strain from Poland.</title>
        <authorList>
            <person name="Mavian C."/>
            <person name="Lopez-Bueno A."/>
            <person name="Alcami A."/>
        </authorList>
    </citation>
    <scope>NUCLEOTIDE SEQUENCE [LARGE SCALE GENOMIC DNA]</scope>
    <source>
        <strain evidence="2">WAU86/88-1</strain>
    </source>
</reference>
<organism evidence="2 3">
    <name type="scientific">Vaccinia virus WAU86/88-1</name>
    <dbReference type="NCBI Taxonomy" id="1651169"/>
    <lineage>
        <taxon>Viruses</taxon>
        <taxon>Varidnaviria</taxon>
        <taxon>Bamfordvirae</taxon>
        <taxon>Nucleocytoviricota</taxon>
        <taxon>Pokkesviricetes</taxon>
        <taxon>Chitovirales</taxon>
        <taxon>Poxviridae</taxon>
        <taxon>Chordopoxvirinae</taxon>
        <taxon>Orthopoxvirus</taxon>
        <taxon>Vaccinia virus</taxon>
    </lineage>
</organism>
<dbReference type="InterPro" id="IPR051044">
    <property type="entry name" value="MAG_DAG_Lipase"/>
</dbReference>
<dbReference type="Gene3D" id="3.40.50.1820">
    <property type="entry name" value="alpha/beta hydrolase"/>
    <property type="match status" value="1"/>
</dbReference>
<protein>
    <submittedName>
        <fullName evidence="2">Putative monoglyceride lipase</fullName>
    </submittedName>
</protein>
<dbReference type="Pfam" id="PF12146">
    <property type="entry name" value="Hydrolase_4"/>
    <property type="match status" value="1"/>
</dbReference>
<gene>
    <name evidence="2" type="ORF">W86/88-1-033</name>
</gene>
<evidence type="ECO:0000259" key="1">
    <source>
        <dbReference type="Pfam" id="PF12146"/>
    </source>
</evidence>
<dbReference type="EMBL" id="KF866253">
    <property type="protein sequence ID" value="AHB23477.1"/>
    <property type="molecule type" value="Genomic_DNA"/>
</dbReference>
<dbReference type="Proteomes" id="UP000103384">
    <property type="component" value="Segment"/>
</dbReference>
<dbReference type="InterPro" id="IPR022742">
    <property type="entry name" value="Hydrolase_4"/>
</dbReference>